<dbReference type="InterPro" id="IPR051043">
    <property type="entry name" value="Sulfatase_Mod_Factor_Kinase"/>
</dbReference>
<dbReference type="RefSeq" id="WP_193990104.1">
    <property type="nucleotide sequence ID" value="NZ_JADEXP010000004.1"/>
</dbReference>
<evidence type="ECO:0000313" key="4">
    <source>
        <dbReference type="Proteomes" id="UP000615026"/>
    </source>
</evidence>
<dbReference type="InterPro" id="IPR016187">
    <property type="entry name" value="CTDL_fold"/>
</dbReference>
<dbReference type="Gene3D" id="3.90.1580.10">
    <property type="entry name" value="paralog of FGE (formylglycine-generating enzyme)"/>
    <property type="match status" value="1"/>
</dbReference>
<sequence length="898" mass="101216">MNTERFVEALGEYALNPTEIADILWLALQQPRIDVEPVPEEKDLPTADDADTETLDTSTPPADPPEEDDNGDDDEQANDKSADIASVPPGTLPREALPISVPDAGLLEETLPLVRALRPLLKQIESETVSHVDEAATVDHIAETDIWSPILECDREPWFEVALVIDGSAGMALWQRLIQDIQRLLRCYGSFRDFRVWELVFKDGQVGICALPDGSVRSPRALLSPNGCRLTLVFSDCTADYWWNGSLQPVLALWGQSMPTAIWQVLPDWMWKRTALGVGEYVAIRNRIPGATNHDLKPTYLSLRSPRLAKQSIDSTPASEAAICLPVITTEPSSIGAWSRMLSGDRRQSTPGFVLPASGWEQVSERLANDSDERLKQFRLRATPEARRLAALLSAAPVITLPVMRLIKAAMLKESSSPLPVAEVFLGGLLQRSTDQSDIDNAELVQYDFSSETRDSLLDILPPVEAIQVIDAVSEHVAERLNYTLADFRALLLSPELRAEADQYGLKTFAKVTAQILRTLGSEYAELARRLDPKPLQEPGIEKEWPDFELQNVEYEVAEFLDFPALQTLEYETVQLQLEEEPGFPPLQAKEVDVVTIVLEKPTGAIPDTEIKAFSFDVATVERKGLIRWQWEVRTEKRQAERYRERLDNDVFIKMVAIPAGSFVMGSPGDEPESSKQEGPQHDVRVKEFFMAQYPVTQAQWRFVARLPQIEWTLEAEPANFKGSNRPVERVSWYESVEFCQRLSAHTRRAYELPTEAEWEYACRAGTITPFHFGDMITTDIANYNGNRVYNDGLQGRYRAQTTHVQQFKVANAFGLYDMHGNVWEWCQDHWHTNYEGAPTDGSAWLTNNKKSKCIVRGGSWFNDPRFCRSASRNARTTDDRYNPVGFRVVCHAPRTLL</sequence>
<accession>A0A928WZV3</accession>
<dbReference type="SUPFAM" id="SSF56436">
    <property type="entry name" value="C-type lectin-like"/>
    <property type="match status" value="1"/>
</dbReference>
<dbReference type="GO" id="GO:0120147">
    <property type="term" value="F:formylglycine-generating oxidase activity"/>
    <property type="evidence" value="ECO:0007669"/>
    <property type="project" value="TreeGrafter"/>
</dbReference>
<dbReference type="Pfam" id="PF03781">
    <property type="entry name" value="FGE-sulfatase"/>
    <property type="match status" value="1"/>
</dbReference>
<dbReference type="PANTHER" id="PTHR23150">
    <property type="entry name" value="SULFATASE MODIFYING FACTOR 1, 2"/>
    <property type="match status" value="1"/>
</dbReference>
<organism evidence="3 4">
    <name type="scientific">Leptolyngbya cf. ectocarpi LEGE 11479</name>
    <dbReference type="NCBI Taxonomy" id="1828722"/>
    <lineage>
        <taxon>Bacteria</taxon>
        <taxon>Bacillati</taxon>
        <taxon>Cyanobacteriota</taxon>
        <taxon>Cyanophyceae</taxon>
        <taxon>Leptolyngbyales</taxon>
        <taxon>Leptolyngbyaceae</taxon>
        <taxon>Leptolyngbya group</taxon>
        <taxon>Leptolyngbya</taxon>
    </lineage>
</organism>
<reference evidence="3" key="1">
    <citation type="submission" date="2020-10" db="EMBL/GenBank/DDBJ databases">
        <authorList>
            <person name="Castelo-Branco R."/>
            <person name="Eusebio N."/>
            <person name="Adriana R."/>
            <person name="Vieira A."/>
            <person name="Brugerolle De Fraissinette N."/>
            <person name="Rezende De Castro R."/>
            <person name="Schneider M.P."/>
            <person name="Vasconcelos V."/>
            <person name="Leao P.N."/>
        </authorList>
    </citation>
    <scope>NUCLEOTIDE SEQUENCE</scope>
    <source>
        <strain evidence="3">LEGE 11479</strain>
    </source>
</reference>
<dbReference type="EMBL" id="JADEXP010000004">
    <property type="protein sequence ID" value="MBE9065286.1"/>
    <property type="molecule type" value="Genomic_DNA"/>
</dbReference>
<feature type="domain" description="Sulfatase-modifying factor enzyme-like" evidence="2">
    <location>
        <begin position="654"/>
        <end position="890"/>
    </location>
</feature>
<proteinExistence type="predicted"/>
<dbReference type="PANTHER" id="PTHR23150:SF19">
    <property type="entry name" value="FORMYLGLYCINE-GENERATING ENZYME"/>
    <property type="match status" value="1"/>
</dbReference>
<dbReference type="NCBIfam" id="NF041121">
    <property type="entry name" value="SAV_2336_NTERM"/>
    <property type="match status" value="1"/>
</dbReference>
<dbReference type="InterPro" id="IPR047738">
    <property type="entry name" value="SAV_2336-like_N"/>
</dbReference>
<evidence type="ECO:0000259" key="2">
    <source>
        <dbReference type="Pfam" id="PF03781"/>
    </source>
</evidence>
<protein>
    <submittedName>
        <fullName evidence="3">Formylglycine-generating enzyme family protein</fullName>
    </submittedName>
</protein>
<feature type="region of interest" description="Disordered" evidence="1">
    <location>
        <begin position="36"/>
        <end position="95"/>
    </location>
</feature>
<dbReference type="AlphaFoldDB" id="A0A928WZV3"/>
<name>A0A928WZV3_LEPEC</name>
<comment type="caution">
    <text evidence="3">The sequence shown here is derived from an EMBL/GenBank/DDBJ whole genome shotgun (WGS) entry which is preliminary data.</text>
</comment>
<dbReference type="InterPro" id="IPR005532">
    <property type="entry name" value="SUMF_dom"/>
</dbReference>
<evidence type="ECO:0000313" key="3">
    <source>
        <dbReference type="EMBL" id="MBE9065286.1"/>
    </source>
</evidence>
<dbReference type="InterPro" id="IPR042095">
    <property type="entry name" value="SUMF_sf"/>
</dbReference>
<evidence type="ECO:0000256" key="1">
    <source>
        <dbReference type="SAM" id="MobiDB-lite"/>
    </source>
</evidence>
<keyword evidence="4" id="KW-1185">Reference proteome</keyword>
<gene>
    <name evidence="3" type="ORF">IQ260_01320</name>
</gene>
<dbReference type="Proteomes" id="UP000615026">
    <property type="component" value="Unassembled WGS sequence"/>
</dbReference>
<feature type="compositionally biased region" description="Acidic residues" evidence="1">
    <location>
        <begin position="64"/>
        <end position="76"/>
    </location>
</feature>
<feature type="compositionally biased region" description="Basic and acidic residues" evidence="1">
    <location>
        <begin position="36"/>
        <end position="45"/>
    </location>
</feature>